<dbReference type="OrthoDB" id="299997at2759"/>
<comment type="caution">
    <text evidence="1">The sequence shown here is derived from an EMBL/GenBank/DDBJ whole genome shotgun (WGS) entry which is preliminary data.</text>
</comment>
<dbReference type="InterPro" id="IPR013694">
    <property type="entry name" value="VIT"/>
</dbReference>
<reference evidence="1" key="1">
    <citation type="submission" date="2022-03" db="EMBL/GenBank/DDBJ databases">
        <authorList>
            <person name="Martin C."/>
        </authorList>
    </citation>
    <scope>NUCLEOTIDE SEQUENCE</scope>
</reference>
<dbReference type="SUPFAM" id="SSF53300">
    <property type="entry name" value="vWA-like"/>
    <property type="match status" value="1"/>
</dbReference>
<dbReference type="PROSITE" id="PS50234">
    <property type="entry name" value="VWFA"/>
    <property type="match status" value="1"/>
</dbReference>
<dbReference type="PANTHER" id="PTHR10338:SF108">
    <property type="entry name" value="INTER-ALPHA-TRYPSIN INHIBITOR HEAVY CHAIN H4-LIKE PROTEIN"/>
    <property type="match status" value="1"/>
</dbReference>
<dbReference type="Gene3D" id="3.40.50.410">
    <property type="entry name" value="von Willebrand factor, type A domain"/>
    <property type="match status" value="1"/>
</dbReference>
<gene>
    <name evidence="1" type="ORF">OFUS_LOCUS19265</name>
</gene>
<dbReference type="InterPro" id="IPR036465">
    <property type="entry name" value="vWFA_dom_sf"/>
</dbReference>
<name>A0A8J1U4R0_OWEFU</name>
<dbReference type="SMART" id="SM00609">
    <property type="entry name" value="VIT"/>
    <property type="match status" value="1"/>
</dbReference>
<evidence type="ECO:0000313" key="1">
    <source>
        <dbReference type="EMBL" id="CAH1794595.1"/>
    </source>
</evidence>
<dbReference type="EMBL" id="CAIIXF020000009">
    <property type="protein sequence ID" value="CAH1794595.1"/>
    <property type="molecule type" value="Genomic_DNA"/>
</dbReference>
<dbReference type="InterPro" id="IPR002035">
    <property type="entry name" value="VWF_A"/>
</dbReference>
<evidence type="ECO:0000313" key="2">
    <source>
        <dbReference type="Proteomes" id="UP000749559"/>
    </source>
</evidence>
<protein>
    <submittedName>
        <fullName evidence="1">Uncharacterized protein</fullName>
    </submittedName>
</protein>
<proteinExistence type="predicted"/>
<dbReference type="PANTHER" id="PTHR10338">
    <property type="entry name" value="INTER-ALPHA-TRYPSIN INHIBITOR HEAVY CHAIN FAMILY MEMBER"/>
    <property type="match status" value="1"/>
</dbReference>
<dbReference type="InterPro" id="IPR050934">
    <property type="entry name" value="ITIH"/>
</dbReference>
<organism evidence="1 2">
    <name type="scientific">Owenia fusiformis</name>
    <name type="common">Polychaete worm</name>
    <dbReference type="NCBI Taxonomy" id="6347"/>
    <lineage>
        <taxon>Eukaryota</taxon>
        <taxon>Metazoa</taxon>
        <taxon>Spiralia</taxon>
        <taxon>Lophotrochozoa</taxon>
        <taxon>Annelida</taxon>
        <taxon>Polychaeta</taxon>
        <taxon>Sedentaria</taxon>
        <taxon>Canalipalpata</taxon>
        <taxon>Sabellida</taxon>
        <taxon>Oweniida</taxon>
        <taxon>Oweniidae</taxon>
        <taxon>Owenia</taxon>
    </lineage>
</organism>
<dbReference type="AlphaFoldDB" id="A0A8J1U4R0"/>
<keyword evidence="2" id="KW-1185">Reference proteome</keyword>
<accession>A0A8J1U4R0</accession>
<dbReference type="Pfam" id="PF13768">
    <property type="entry name" value="VWA_3"/>
    <property type="match status" value="1"/>
</dbReference>
<dbReference type="PROSITE" id="PS51468">
    <property type="entry name" value="VIT"/>
    <property type="match status" value="1"/>
</dbReference>
<dbReference type="SMART" id="SM00327">
    <property type="entry name" value="VWA"/>
    <property type="match status" value="1"/>
</dbReference>
<sequence length="677" mass="73588">MGKLCILWILLEIIMVSGSDHFTTLVLKPLLAEDAVKSDNYKLVGSVLERFRRDVIEPTTTPVTSNIRSMNIVSRVTSRFMNTQITSVIENIASNATELKFKIQIPQSAFISNFTMLINGTLLVAEVMEKEAAQKIYDEAKKSGATAGQVASDSKAETPERAFELFAVSVNVAALSSATFEISYQELLIREFGLYNVHLSVRPNQIVPDLKVDVYIHEPEGIESINAAAPVGGTATALIIHEDTTTKHVSYYPSTVEQGQDGGLNGDLLVWYDVAHDNAGGMIHVVGDYFVHFFSPSGLDQLNKNILFIIDISGSMGGGQYSKMEQARDALIVILGQLEENDGFAILLFDDKVVLWNQQIVQATAANINAAKSWARENVVADGSTNINDALITGITIMKSVVSDSVQKAPIIVFLTDGEPTAGVTDTSTIRQNVKDAADGKVSLFSLAFGYGISLEFLQILSYENGGDAQRIYAEADAVSQLDTFYKKISSPSLLNVRVDYLNAVIEAGSVTQNTYPQYFNGTEIVIAGKIQDSASEVLTATVYGNTATNEIDLVAVVVQDTPTASVSGLSDITIQDFTEKLWVYMQIKDLVKLHLIEKNEVEKAKLKSLAINMSLEYNLVTPFTSMVVVQDDPDNMNNNGFDMSGKAASFPGGGYSSGYNIQVSSFLISLSILLVL</sequence>
<dbReference type="Pfam" id="PF08487">
    <property type="entry name" value="VIT"/>
    <property type="match status" value="1"/>
</dbReference>
<dbReference type="Proteomes" id="UP000749559">
    <property type="component" value="Unassembled WGS sequence"/>
</dbReference>